<organism evidence="1 2">
    <name type="scientific">Cetraspora pellucida</name>
    <dbReference type="NCBI Taxonomy" id="1433469"/>
    <lineage>
        <taxon>Eukaryota</taxon>
        <taxon>Fungi</taxon>
        <taxon>Fungi incertae sedis</taxon>
        <taxon>Mucoromycota</taxon>
        <taxon>Glomeromycotina</taxon>
        <taxon>Glomeromycetes</taxon>
        <taxon>Diversisporales</taxon>
        <taxon>Gigasporaceae</taxon>
        <taxon>Cetraspora</taxon>
    </lineage>
</organism>
<dbReference type="Proteomes" id="UP000789366">
    <property type="component" value="Unassembled WGS sequence"/>
</dbReference>
<evidence type="ECO:0000313" key="2">
    <source>
        <dbReference type="Proteomes" id="UP000789366"/>
    </source>
</evidence>
<dbReference type="EMBL" id="CAJVPW010008940">
    <property type="protein sequence ID" value="CAG8598618.1"/>
    <property type="molecule type" value="Genomic_DNA"/>
</dbReference>
<accession>A0ACA9MM09</accession>
<name>A0ACA9MM09_9GLOM</name>
<keyword evidence="2" id="KW-1185">Reference proteome</keyword>
<evidence type="ECO:0000313" key="1">
    <source>
        <dbReference type="EMBL" id="CAG8598618.1"/>
    </source>
</evidence>
<protein>
    <submittedName>
        <fullName evidence="1">11117_t:CDS:1</fullName>
    </submittedName>
</protein>
<feature type="non-terminal residue" evidence="1">
    <location>
        <position position="153"/>
    </location>
</feature>
<gene>
    <name evidence="1" type="ORF">SPELUC_LOCUS7022</name>
</gene>
<proteinExistence type="predicted"/>
<sequence>MKKRYNTLLYDVIEKEMKEDNDKQSFEDKEKYDLLIQTLEQTFLESSQTKEKLQKLRKQLLSERKYIINRKNIDNLNDAFDSLFDEKTKYKNKVLCLISELLLGYIQNFPYGDYTETLFDSDYFDNKINKLTDLKEKDIFQKLCKKTAEIYQD</sequence>
<comment type="caution">
    <text evidence="1">The sequence shown here is derived from an EMBL/GenBank/DDBJ whole genome shotgun (WGS) entry which is preliminary data.</text>
</comment>
<reference evidence="1" key="1">
    <citation type="submission" date="2021-06" db="EMBL/GenBank/DDBJ databases">
        <authorList>
            <person name="Kallberg Y."/>
            <person name="Tangrot J."/>
            <person name="Rosling A."/>
        </authorList>
    </citation>
    <scope>NUCLEOTIDE SEQUENCE</scope>
    <source>
        <strain evidence="1">28 12/20/2015</strain>
    </source>
</reference>